<dbReference type="RefSeq" id="WP_169655067.1">
    <property type="nucleotide sequence ID" value="NZ_JABANE010000006.1"/>
</dbReference>
<evidence type="ECO:0000256" key="5">
    <source>
        <dbReference type="ARBA" id="ARBA00022519"/>
    </source>
</evidence>
<dbReference type="SUPFAM" id="SSF82185">
    <property type="entry name" value="Histone H3 K4-specific methyltransferase SET7/9 N-terminal domain"/>
    <property type="match status" value="1"/>
</dbReference>
<keyword evidence="3" id="KW-0813">Transport</keyword>
<evidence type="ECO:0000256" key="9">
    <source>
        <dbReference type="ARBA" id="ARBA00023136"/>
    </source>
</evidence>
<evidence type="ECO:0000313" key="12">
    <source>
        <dbReference type="Proteomes" id="UP000576082"/>
    </source>
</evidence>
<dbReference type="Proteomes" id="UP000576082">
    <property type="component" value="Unassembled WGS sequence"/>
</dbReference>
<feature type="domain" description="TonB C-terminal" evidence="10">
    <location>
        <begin position="230"/>
        <end position="319"/>
    </location>
</feature>
<accession>A0A7X9RTB7</accession>
<dbReference type="NCBIfam" id="TIGR01352">
    <property type="entry name" value="tonB_Cterm"/>
    <property type="match status" value="1"/>
</dbReference>
<dbReference type="SUPFAM" id="SSF74653">
    <property type="entry name" value="TolA/TonB C-terminal domain"/>
    <property type="match status" value="1"/>
</dbReference>
<dbReference type="InterPro" id="IPR037682">
    <property type="entry name" value="TonB_C"/>
</dbReference>
<evidence type="ECO:0000256" key="2">
    <source>
        <dbReference type="ARBA" id="ARBA00006555"/>
    </source>
</evidence>
<dbReference type="Gene3D" id="2.20.110.10">
    <property type="entry name" value="Histone H3 K4-specific methyltransferase SET7/9 N-terminal domain"/>
    <property type="match status" value="1"/>
</dbReference>
<keyword evidence="4" id="KW-1003">Cell membrane</keyword>
<organism evidence="11 12">
    <name type="scientific">Flammeovirga aprica JL-4</name>
    <dbReference type="NCBI Taxonomy" id="694437"/>
    <lineage>
        <taxon>Bacteria</taxon>
        <taxon>Pseudomonadati</taxon>
        <taxon>Bacteroidota</taxon>
        <taxon>Cytophagia</taxon>
        <taxon>Cytophagales</taxon>
        <taxon>Flammeovirgaceae</taxon>
        <taxon>Flammeovirga</taxon>
    </lineage>
</organism>
<dbReference type="Gene3D" id="3.30.1150.10">
    <property type="match status" value="1"/>
</dbReference>
<keyword evidence="12" id="KW-1185">Reference proteome</keyword>
<evidence type="ECO:0000313" key="11">
    <source>
        <dbReference type="EMBL" id="NME67037.1"/>
    </source>
</evidence>
<comment type="similarity">
    <text evidence="2">Belongs to the TonB family.</text>
</comment>
<sequence length="319" mass="36675">MKQGWLTLLLTFYTILSFAQTKIFLDSELKEAKPEQEADYFIISKKGKKVKDGFQHTIHFLSGEVYVIYNTSKPNFKAPKEGAFVTYFKNGNKKLEGEYRQRLQIGVWKLYHENGQANLEYEIKNKEILLLNGWDELGKQTLKGGNGYIKYITNKSDNLGLTYGKALITVEGKVKNKQRDQFWEGKYISSGKKYFEETYKNGKLKKGVSWDKHQNQFSYTKSNVSATYPGGNEQLYKHLGKAIRYPQEAKANGERGKVHVQFVVLQTGKVSNLKIVKGVSESINEEVLRVMALLPDWEAAQLKGKPIKQRMRLPVTFDF</sequence>
<keyword evidence="5" id="KW-0997">Cell inner membrane</keyword>
<evidence type="ECO:0000256" key="8">
    <source>
        <dbReference type="ARBA" id="ARBA00022989"/>
    </source>
</evidence>
<dbReference type="GO" id="GO:0015031">
    <property type="term" value="P:protein transport"/>
    <property type="evidence" value="ECO:0007669"/>
    <property type="project" value="UniProtKB-KW"/>
</dbReference>
<dbReference type="GO" id="GO:0055085">
    <property type="term" value="P:transmembrane transport"/>
    <property type="evidence" value="ECO:0007669"/>
    <property type="project" value="InterPro"/>
</dbReference>
<evidence type="ECO:0000256" key="7">
    <source>
        <dbReference type="ARBA" id="ARBA00022927"/>
    </source>
</evidence>
<evidence type="ECO:0000256" key="3">
    <source>
        <dbReference type="ARBA" id="ARBA00022448"/>
    </source>
</evidence>
<gene>
    <name evidence="11" type="ORF">HHU12_03575</name>
</gene>
<name>A0A7X9RTB7_9BACT</name>
<dbReference type="PANTHER" id="PTHR33446:SF2">
    <property type="entry name" value="PROTEIN TONB"/>
    <property type="match status" value="1"/>
</dbReference>
<evidence type="ECO:0000256" key="4">
    <source>
        <dbReference type="ARBA" id="ARBA00022475"/>
    </source>
</evidence>
<keyword evidence="9" id="KW-0472">Membrane</keyword>
<protein>
    <submittedName>
        <fullName evidence="11">TonB family protein</fullName>
    </submittedName>
</protein>
<evidence type="ECO:0000256" key="6">
    <source>
        <dbReference type="ARBA" id="ARBA00022692"/>
    </source>
</evidence>
<keyword evidence="7" id="KW-0653">Protein transport</keyword>
<dbReference type="GO" id="GO:0098797">
    <property type="term" value="C:plasma membrane protein complex"/>
    <property type="evidence" value="ECO:0007669"/>
    <property type="project" value="TreeGrafter"/>
</dbReference>
<reference evidence="11 12" key="1">
    <citation type="submission" date="2020-04" db="EMBL/GenBank/DDBJ databases">
        <title>Flammeovirga sp. SR4, a novel species isolated from seawater.</title>
        <authorList>
            <person name="Wang X."/>
        </authorList>
    </citation>
    <scope>NUCLEOTIDE SEQUENCE [LARGE SCALE GENOMIC DNA]</scope>
    <source>
        <strain evidence="11 12">ATCC 23126</strain>
    </source>
</reference>
<dbReference type="Pfam" id="PF03544">
    <property type="entry name" value="TonB_C"/>
    <property type="match status" value="1"/>
</dbReference>
<dbReference type="InterPro" id="IPR006260">
    <property type="entry name" value="TonB/TolA_C"/>
</dbReference>
<dbReference type="GO" id="GO:0031992">
    <property type="term" value="F:energy transducer activity"/>
    <property type="evidence" value="ECO:0007669"/>
    <property type="project" value="TreeGrafter"/>
</dbReference>
<keyword evidence="8" id="KW-1133">Transmembrane helix</keyword>
<dbReference type="PROSITE" id="PS52015">
    <property type="entry name" value="TONB_CTD"/>
    <property type="match status" value="1"/>
</dbReference>
<comment type="subcellular location">
    <subcellularLocation>
        <location evidence="1">Cell inner membrane</location>
        <topology evidence="1">Single-pass membrane protein</topology>
        <orientation evidence="1">Periplasmic side</orientation>
    </subcellularLocation>
</comment>
<dbReference type="PANTHER" id="PTHR33446">
    <property type="entry name" value="PROTEIN TONB-RELATED"/>
    <property type="match status" value="1"/>
</dbReference>
<dbReference type="InterPro" id="IPR051045">
    <property type="entry name" value="TonB-dependent_transducer"/>
</dbReference>
<evidence type="ECO:0000256" key="1">
    <source>
        <dbReference type="ARBA" id="ARBA00004383"/>
    </source>
</evidence>
<evidence type="ECO:0000259" key="10">
    <source>
        <dbReference type="PROSITE" id="PS52015"/>
    </source>
</evidence>
<keyword evidence="6" id="KW-0812">Transmembrane</keyword>
<comment type="caution">
    <text evidence="11">The sequence shown here is derived from an EMBL/GenBank/DDBJ whole genome shotgun (WGS) entry which is preliminary data.</text>
</comment>
<dbReference type="EMBL" id="JABANE010000006">
    <property type="protein sequence ID" value="NME67037.1"/>
    <property type="molecule type" value="Genomic_DNA"/>
</dbReference>
<proteinExistence type="inferred from homology"/>
<dbReference type="AlphaFoldDB" id="A0A7X9RTB7"/>